<dbReference type="EMBL" id="HBGU01041107">
    <property type="protein sequence ID" value="CAD9470318.1"/>
    <property type="molecule type" value="Transcribed_RNA"/>
</dbReference>
<dbReference type="AlphaFoldDB" id="A0A7S2E3H1"/>
<sequence length="186" mass="20081">MCCTDSNEPAIVRRARCRAWIQLICEIISFVLSILTVRDAGYLGASASCIGLVGTIGVLARCGRVSRTFTLLCWFNVIAMMISIIHVALLLHLAETVHDWCCELEETNPGEVRSLLIALSCWFLVTVLVRLACLGPSGAFAARKAPLRAIIIPMGHPVPPEQAQVVVGVPVQPLPAAQNLPVTDAR</sequence>
<feature type="transmembrane region" description="Helical" evidence="1">
    <location>
        <begin position="72"/>
        <end position="94"/>
    </location>
</feature>
<feature type="transmembrane region" description="Helical" evidence="1">
    <location>
        <begin position="42"/>
        <end position="60"/>
    </location>
</feature>
<keyword evidence="1" id="KW-1133">Transmembrane helix</keyword>
<accession>A0A7S2E3H1</accession>
<evidence type="ECO:0000313" key="2">
    <source>
        <dbReference type="EMBL" id="CAD9470318.1"/>
    </source>
</evidence>
<evidence type="ECO:0008006" key="3">
    <source>
        <dbReference type="Google" id="ProtNLM"/>
    </source>
</evidence>
<name>A0A7S2E3H1_9EUKA</name>
<feature type="transmembrane region" description="Helical" evidence="1">
    <location>
        <begin position="114"/>
        <end position="134"/>
    </location>
</feature>
<protein>
    <recommendedName>
        <fullName evidence="3">Transmembrane protein</fullName>
    </recommendedName>
</protein>
<gene>
    <name evidence="2" type="ORF">CBRE1094_LOCUS22376</name>
</gene>
<proteinExistence type="predicted"/>
<organism evidence="2">
    <name type="scientific">Haptolina brevifila</name>
    <dbReference type="NCBI Taxonomy" id="156173"/>
    <lineage>
        <taxon>Eukaryota</taxon>
        <taxon>Haptista</taxon>
        <taxon>Haptophyta</taxon>
        <taxon>Prymnesiophyceae</taxon>
        <taxon>Prymnesiales</taxon>
        <taxon>Prymnesiaceae</taxon>
        <taxon>Haptolina</taxon>
    </lineage>
</organism>
<feature type="transmembrane region" description="Helical" evidence="1">
    <location>
        <begin position="19"/>
        <end position="36"/>
    </location>
</feature>
<reference evidence="2" key="1">
    <citation type="submission" date="2021-01" db="EMBL/GenBank/DDBJ databases">
        <authorList>
            <person name="Corre E."/>
            <person name="Pelletier E."/>
            <person name="Niang G."/>
            <person name="Scheremetjew M."/>
            <person name="Finn R."/>
            <person name="Kale V."/>
            <person name="Holt S."/>
            <person name="Cochrane G."/>
            <person name="Meng A."/>
            <person name="Brown T."/>
            <person name="Cohen L."/>
        </authorList>
    </citation>
    <scope>NUCLEOTIDE SEQUENCE</scope>
    <source>
        <strain evidence="2">UTEX LB 985</strain>
    </source>
</reference>
<keyword evidence="1" id="KW-0812">Transmembrane</keyword>
<evidence type="ECO:0000256" key="1">
    <source>
        <dbReference type="SAM" id="Phobius"/>
    </source>
</evidence>
<keyword evidence="1" id="KW-0472">Membrane</keyword>